<name>A0A6J4VDA1_9BACT</name>
<feature type="signal peptide" evidence="2">
    <location>
        <begin position="1"/>
        <end position="24"/>
    </location>
</feature>
<dbReference type="InterPro" id="IPR036514">
    <property type="entry name" value="SGNH_hydro_sf"/>
</dbReference>
<dbReference type="EMBL" id="CADCWN010000179">
    <property type="protein sequence ID" value="CAA9574376.1"/>
    <property type="molecule type" value="Genomic_DNA"/>
</dbReference>
<feature type="region of interest" description="Disordered" evidence="1">
    <location>
        <begin position="44"/>
        <end position="81"/>
    </location>
</feature>
<organism evidence="4">
    <name type="scientific">uncultured Thermomicrobiales bacterium</name>
    <dbReference type="NCBI Taxonomy" id="1645740"/>
    <lineage>
        <taxon>Bacteria</taxon>
        <taxon>Pseudomonadati</taxon>
        <taxon>Thermomicrobiota</taxon>
        <taxon>Thermomicrobia</taxon>
        <taxon>Thermomicrobiales</taxon>
        <taxon>environmental samples</taxon>
    </lineage>
</organism>
<evidence type="ECO:0000313" key="4">
    <source>
        <dbReference type="EMBL" id="CAA9574376.1"/>
    </source>
</evidence>
<reference evidence="4" key="1">
    <citation type="submission" date="2020-02" db="EMBL/GenBank/DDBJ databases">
        <authorList>
            <person name="Meier V. D."/>
        </authorList>
    </citation>
    <scope>NUCLEOTIDE SEQUENCE</scope>
    <source>
        <strain evidence="4">AVDCRST_MAG18</strain>
    </source>
</reference>
<dbReference type="AlphaFoldDB" id="A0A6J4VDA1"/>
<dbReference type="PANTHER" id="PTHR30383:SF5">
    <property type="entry name" value="SGNH HYDROLASE-TYPE ESTERASE DOMAIN-CONTAINING PROTEIN"/>
    <property type="match status" value="1"/>
</dbReference>
<dbReference type="PROSITE" id="PS51257">
    <property type="entry name" value="PROKAR_LIPOPROTEIN"/>
    <property type="match status" value="1"/>
</dbReference>
<dbReference type="InterPro" id="IPR013830">
    <property type="entry name" value="SGNH_hydro"/>
</dbReference>
<protein>
    <recommendedName>
        <fullName evidence="3">SGNH hydrolase-type esterase domain-containing protein</fullName>
    </recommendedName>
</protein>
<dbReference type="PANTHER" id="PTHR30383">
    <property type="entry name" value="THIOESTERASE 1/PROTEASE 1/LYSOPHOSPHOLIPASE L1"/>
    <property type="match status" value="1"/>
</dbReference>
<evidence type="ECO:0000256" key="1">
    <source>
        <dbReference type="SAM" id="MobiDB-lite"/>
    </source>
</evidence>
<gene>
    <name evidence="4" type="ORF">AVDCRST_MAG18-2367</name>
</gene>
<dbReference type="GO" id="GO:0004622">
    <property type="term" value="F:phosphatidylcholine lysophospholipase activity"/>
    <property type="evidence" value="ECO:0007669"/>
    <property type="project" value="TreeGrafter"/>
</dbReference>
<keyword evidence="2" id="KW-0732">Signal</keyword>
<evidence type="ECO:0000259" key="3">
    <source>
        <dbReference type="Pfam" id="PF13472"/>
    </source>
</evidence>
<sequence>MRRSHLLALCLCFLLVACGGNAPADGDARAADAAVATQPAATATIAPTPTIRPTATATAKPPTATTTRPRPTPTATLAPTVAPTPVAPRVALTSTVAEATGRCRVGLPAGFVAAATPPDTWSSSDRFISVSLAVPEGTTNPTLAEVTARGVAGVQSRLTEYQEEPQVRGAGTQRVDFTGRSGDKRAWGSLYVRQFGLDFCQLTVIATAGTTALLDPLTETMTGSLAAVNPRPAPVAYLALGDSYAAGVGAADPATGGYAPRFVAAINDGGVPPIGVKNLAIPGATSADFFGDWASAGKAGKSPLADAVRALEAGGITLVTIEIGGNDILRLLKPGQPCAEAAIEGEPCLAAMREALRTMTAPNLPLILGAIVEAAQPGTRILILNYPNAFSTGRETVAETRTDRAIGELNGLIAGNVRELDARAAARGVTVTPVDLAPLFAGQAGKLTHILDQTPDIHPTDAGYIAIAEALLRAYKK</sequence>
<dbReference type="SUPFAM" id="SSF52266">
    <property type="entry name" value="SGNH hydrolase"/>
    <property type="match status" value="1"/>
</dbReference>
<evidence type="ECO:0000256" key="2">
    <source>
        <dbReference type="SAM" id="SignalP"/>
    </source>
</evidence>
<dbReference type="Pfam" id="PF13472">
    <property type="entry name" value="Lipase_GDSL_2"/>
    <property type="match status" value="1"/>
</dbReference>
<dbReference type="InterPro" id="IPR051532">
    <property type="entry name" value="Ester_Hydrolysis_Enzymes"/>
</dbReference>
<accession>A0A6J4VDA1</accession>
<feature type="chain" id="PRO_5027076623" description="SGNH hydrolase-type esterase domain-containing protein" evidence="2">
    <location>
        <begin position="25"/>
        <end position="477"/>
    </location>
</feature>
<feature type="domain" description="SGNH hydrolase-type esterase" evidence="3">
    <location>
        <begin position="239"/>
        <end position="464"/>
    </location>
</feature>
<proteinExistence type="predicted"/>
<dbReference type="Gene3D" id="3.40.50.1110">
    <property type="entry name" value="SGNH hydrolase"/>
    <property type="match status" value="1"/>
</dbReference>